<name>A0A660SNG2_UNCW3</name>
<dbReference type="NCBIfam" id="TIGR01308">
    <property type="entry name" value="rpmD_bact"/>
    <property type="match status" value="1"/>
</dbReference>
<dbReference type="GO" id="GO:0006412">
    <property type="term" value="P:translation"/>
    <property type="evidence" value="ECO:0007669"/>
    <property type="project" value="InterPro"/>
</dbReference>
<dbReference type="Pfam" id="PF00327">
    <property type="entry name" value="Ribosomal_L30"/>
    <property type="match status" value="1"/>
</dbReference>
<keyword evidence="4" id="KW-0687">Ribonucleoprotein</keyword>
<comment type="subunit">
    <text evidence="2">Part of the 50S ribosomal subunit.</text>
</comment>
<feature type="domain" description="Large ribosomal subunit protein uL30-like ferredoxin-like fold" evidence="6">
    <location>
        <begin position="4"/>
        <end position="54"/>
    </location>
</feature>
<dbReference type="AlphaFoldDB" id="A0A660SNG2"/>
<dbReference type="SUPFAM" id="SSF55129">
    <property type="entry name" value="Ribosomal protein L30p/L7e"/>
    <property type="match status" value="1"/>
</dbReference>
<protein>
    <recommendedName>
        <fullName evidence="5">50S ribosomal protein L30</fullName>
    </recommendedName>
</protein>
<dbReference type="PANTHER" id="PTHR15892">
    <property type="entry name" value="MITOCHONDRIAL RIBOSOMAL PROTEIN L30"/>
    <property type="match status" value="1"/>
</dbReference>
<comment type="similarity">
    <text evidence="1">Belongs to the universal ribosomal protein uL30 family.</text>
</comment>
<dbReference type="EMBL" id="QNBE01000005">
    <property type="protein sequence ID" value="RKX71591.1"/>
    <property type="molecule type" value="Genomic_DNA"/>
</dbReference>
<evidence type="ECO:0000313" key="8">
    <source>
        <dbReference type="Proteomes" id="UP000268469"/>
    </source>
</evidence>
<proteinExistence type="inferred from homology"/>
<dbReference type="GO" id="GO:0003735">
    <property type="term" value="F:structural constituent of ribosome"/>
    <property type="evidence" value="ECO:0007669"/>
    <property type="project" value="InterPro"/>
</dbReference>
<dbReference type="InterPro" id="IPR016082">
    <property type="entry name" value="Ribosomal_uL30_ferredoxin-like"/>
</dbReference>
<evidence type="ECO:0000256" key="4">
    <source>
        <dbReference type="ARBA" id="ARBA00023274"/>
    </source>
</evidence>
<evidence type="ECO:0000313" key="7">
    <source>
        <dbReference type="EMBL" id="RKX71591.1"/>
    </source>
</evidence>
<dbReference type="PANTHER" id="PTHR15892:SF2">
    <property type="entry name" value="LARGE RIBOSOMAL SUBUNIT PROTEIN UL30M"/>
    <property type="match status" value="1"/>
</dbReference>
<dbReference type="InterPro" id="IPR036919">
    <property type="entry name" value="Ribo_uL30_ferredoxin-like_sf"/>
</dbReference>
<gene>
    <name evidence="7" type="ORF">DRP53_00890</name>
</gene>
<evidence type="ECO:0000256" key="3">
    <source>
        <dbReference type="ARBA" id="ARBA00022980"/>
    </source>
</evidence>
<evidence type="ECO:0000259" key="6">
    <source>
        <dbReference type="Pfam" id="PF00327"/>
    </source>
</evidence>
<dbReference type="GO" id="GO:0022625">
    <property type="term" value="C:cytosolic large ribosomal subunit"/>
    <property type="evidence" value="ECO:0007669"/>
    <property type="project" value="TreeGrafter"/>
</dbReference>
<evidence type="ECO:0000256" key="5">
    <source>
        <dbReference type="ARBA" id="ARBA00035492"/>
    </source>
</evidence>
<dbReference type="HAMAP" id="MF_01371_B">
    <property type="entry name" value="Ribosomal_uL30_B"/>
    <property type="match status" value="1"/>
</dbReference>
<sequence length="59" mass="7073">MKKIRIRLIKSPISEKKVHKRTLRALGLRRIGAERTFNQTPQLLGMLKRVRHLIKWEEV</sequence>
<keyword evidence="3 7" id="KW-0689">Ribosomal protein</keyword>
<dbReference type="Proteomes" id="UP000268469">
    <property type="component" value="Unassembled WGS sequence"/>
</dbReference>
<organism evidence="7 8">
    <name type="scientific">candidate division WOR-3 bacterium</name>
    <dbReference type="NCBI Taxonomy" id="2052148"/>
    <lineage>
        <taxon>Bacteria</taxon>
        <taxon>Bacteria division WOR-3</taxon>
    </lineage>
</organism>
<evidence type="ECO:0000256" key="2">
    <source>
        <dbReference type="ARBA" id="ARBA00011838"/>
    </source>
</evidence>
<comment type="caution">
    <text evidence="7">The sequence shown here is derived from an EMBL/GenBank/DDBJ whole genome shotgun (WGS) entry which is preliminary data.</text>
</comment>
<reference evidence="7 8" key="1">
    <citation type="submission" date="2018-06" db="EMBL/GenBank/DDBJ databases">
        <title>Extensive metabolic versatility and redundancy in microbially diverse, dynamic hydrothermal sediments.</title>
        <authorList>
            <person name="Dombrowski N."/>
            <person name="Teske A."/>
            <person name="Baker B.J."/>
        </authorList>
    </citation>
    <scope>NUCLEOTIDE SEQUENCE [LARGE SCALE GENOMIC DNA]</scope>
    <source>
        <strain evidence="7">B36_G15</strain>
    </source>
</reference>
<accession>A0A660SNG2</accession>
<dbReference type="PIRSF" id="PIRSF002211">
    <property type="entry name" value="Ribosomal_L30_bac-type"/>
    <property type="match status" value="1"/>
</dbReference>
<dbReference type="Gene3D" id="3.30.1390.20">
    <property type="entry name" value="Ribosomal protein L30, ferredoxin-like fold domain"/>
    <property type="match status" value="1"/>
</dbReference>
<evidence type="ECO:0000256" key="1">
    <source>
        <dbReference type="ARBA" id="ARBA00007594"/>
    </source>
</evidence>
<dbReference type="InterPro" id="IPR005996">
    <property type="entry name" value="Ribosomal_uL30_bac-type"/>
</dbReference>
<dbReference type="CDD" id="cd01658">
    <property type="entry name" value="Ribosomal_L30"/>
    <property type="match status" value="1"/>
</dbReference>